<name>A0A1M5UGX7_9FIRM</name>
<dbReference type="InterPro" id="IPR005537">
    <property type="entry name" value="RAMP_III_fam"/>
</dbReference>
<evidence type="ECO:0000313" key="4">
    <source>
        <dbReference type="Proteomes" id="UP000183967"/>
    </source>
</evidence>
<dbReference type="PANTHER" id="PTHR36700:SF1">
    <property type="entry name" value="CRISPR SYSTEM CMR SUBUNIT CMR4"/>
    <property type="match status" value="1"/>
</dbReference>
<dbReference type="RefSeq" id="WP_073196519.1">
    <property type="nucleotide sequence ID" value="NZ_FQXO01000034.1"/>
</dbReference>
<feature type="domain" description="CRISPR type III-associated protein" evidence="2">
    <location>
        <begin position="9"/>
        <end position="260"/>
    </location>
</feature>
<dbReference type="InterPro" id="IPR013410">
    <property type="entry name" value="CRISPR-assoc_RAMP_Cmr4"/>
</dbReference>
<keyword evidence="4" id="KW-1185">Reference proteome</keyword>
<evidence type="ECO:0000259" key="2">
    <source>
        <dbReference type="Pfam" id="PF03787"/>
    </source>
</evidence>
<dbReference type="Proteomes" id="UP000183967">
    <property type="component" value="Unassembled WGS sequence"/>
</dbReference>
<gene>
    <name evidence="3" type="ORF">SAMN02745135_01419</name>
</gene>
<keyword evidence="1" id="KW-0051">Antiviral defense</keyword>
<dbReference type="NCBIfam" id="TIGR02580">
    <property type="entry name" value="cas_RAMP_Cmr4"/>
    <property type="match status" value="1"/>
</dbReference>
<protein>
    <submittedName>
        <fullName evidence="3">CRISPR-associated protein, Cmr4 family</fullName>
    </submittedName>
</protein>
<dbReference type="AlphaFoldDB" id="A0A1M5UGX7"/>
<evidence type="ECO:0000256" key="1">
    <source>
        <dbReference type="ARBA" id="ARBA00023118"/>
    </source>
</evidence>
<organism evidence="3 4">
    <name type="scientific">Caloranaerobacter azorensis DSM 13643</name>
    <dbReference type="NCBI Taxonomy" id="1121264"/>
    <lineage>
        <taxon>Bacteria</taxon>
        <taxon>Bacillati</taxon>
        <taxon>Bacillota</taxon>
        <taxon>Tissierellia</taxon>
        <taxon>Tissierellales</taxon>
        <taxon>Thermohalobacteraceae</taxon>
        <taxon>Caloranaerobacter</taxon>
    </lineage>
</organism>
<dbReference type="OrthoDB" id="9789361at2"/>
<reference evidence="4" key="1">
    <citation type="submission" date="2016-11" db="EMBL/GenBank/DDBJ databases">
        <authorList>
            <person name="Varghese N."/>
            <person name="Submissions S."/>
        </authorList>
    </citation>
    <scope>NUCLEOTIDE SEQUENCE [LARGE SCALE GENOMIC DNA]</scope>
    <source>
        <strain evidence="4">DSM 13643</strain>
    </source>
</reference>
<dbReference type="Pfam" id="PF03787">
    <property type="entry name" value="RAMPs"/>
    <property type="match status" value="1"/>
</dbReference>
<evidence type="ECO:0000313" key="3">
    <source>
        <dbReference type="EMBL" id="SHH62191.1"/>
    </source>
</evidence>
<dbReference type="EMBL" id="FQXO01000034">
    <property type="protein sequence ID" value="SHH62191.1"/>
    <property type="molecule type" value="Genomic_DNA"/>
</dbReference>
<dbReference type="GO" id="GO:0051607">
    <property type="term" value="P:defense response to virus"/>
    <property type="evidence" value="ECO:0007669"/>
    <property type="project" value="UniProtKB-KW"/>
</dbReference>
<sequence>MGKTSIYLIRAITNMHVGSGDTNLGIVDNLVQRDIITGFPVINSSSFKGALREYFERKLQKKDDEIINFIFGTQQEAGKYNFLSAQLLVYPVRSDKKQFFRATTVPILKNFIEQFSLFDVKMNEEIIDSLKELSKIDVNDSNVIIFDEKLKDAVIEDYYGKYVKMDKTVLDNVEKILGRDIAIFSDTNFKEIIENLPVIARNKLENGESKNLWFEEIVPRETKFFIPIIKEDKYSDEFDELITKEMIQIGANSSIGYGLCCINKVGDSNE</sequence>
<proteinExistence type="predicted"/>
<accession>A0A1M5UGX7</accession>
<dbReference type="PANTHER" id="PTHR36700">
    <property type="entry name" value="CRISPR SYSTEM CMR SUBUNIT CMR4"/>
    <property type="match status" value="1"/>
</dbReference>